<feature type="transmembrane region" description="Helical" evidence="5">
    <location>
        <begin position="119"/>
        <end position="139"/>
    </location>
</feature>
<evidence type="ECO:0000256" key="4">
    <source>
        <dbReference type="ARBA" id="ARBA00023136"/>
    </source>
</evidence>
<dbReference type="EMBL" id="HE796905">
    <property type="protein sequence ID" value="CCL98911.1"/>
    <property type="molecule type" value="Genomic_DNA"/>
</dbReference>
<keyword evidence="3 5" id="KW-1133">Transmembrane helix</keyword>
<feature type="transmembrane region" description="Helical" evidence="5">
    <location>
        <begin position="352"/>
        <end position="374"/>
    </location>
</feature>
<feature type="transmembrane region" description="Helical" evidence="5">
    <location>
        <begin position="70"/>
        <end position="88"/>
    </location>
</feature>
<proteinExistence type="predicted"/>
<dbReference type="HOGENOM" id="CLU_020088_4_2_1"/>
<accession>J4I873</accession>
<evidence type="ECO:0000256" key="1">
    <source>
        <dbReference type="ARBA" id="ARBA00004141"/>
    </source>
</evidence>
<evidence type="ECO:0000313" key="6">
    <source>
        <dbReference type="EMBL" id="CCL98911.1"/>
    </source>
</evidence>
<evidence type="ECO:0000256" key="5">
    <source>
        <dbReference type="SAM" id="Phobius"/>
    </source>
</evidence>
<gene>
    <name evidence="6" type="ORF">FIBRA_00918</name>
</gene>
<organism evidence="6 7">
    <name type="scientific">Fibroporia radiculosa</name>
    <dbReference type="NCBI Taxonomy" id="599839"/>
    <lineage>
        <taxon>Eukaryota</taxon>
        <taxon>Fungi</taxon>
        <taxon>Dikarya</taxon>
        <taxon>Basidiomycota</taxon>
        <taxon>Agaricomycotina</taxon>
        <taxon>Agaricomycetes</taxon>
        <taxon>Polyporales</taxon>
        <taxon>Fibroporiaceae</taxon>
        <taxon>Fibroporia</taxon>
    </lineage>
</organism>
<evidence type="ECO:0008006" key="8">
    <source>
        <dbReference type="Google" id="ProtNLM"/>
    </source>
</evidence>
<dbReference type="PRINTS" id="PR00447">
    <property type="entry name" value="NATRESASSCMP"/>
</dbReference>
<dbReference type="PANTHER" id="PTHR11706">
    <property type="entry name" value="SOLUTE CARRIER PROTEIN FAMILY 11 MEMBER"/>
    <property type="match status" value="1"/>
</dbReference>
<dbReference type="NCBIfam" id="NF037982">
    <property type="entry name" value="Nramp_1"/>
    <property type="match status" value="2"/>
</dbReference>
<dbReference type="GO" id="GO:0030026">
    <property type="term" value="P:intracellular manganese ion homeostasis"/>
    <property type="evidence" value="ECO:0007669"/>
    <property type="project" value="TreeGrafter"/>
</dbReference>
<reference evidence="6 7" key="1">
    <citation type="journal article" date="2012" name="Appl. Environ. Microbiol.">
        <title>Short-read sequencing for genomic analysis of the brown rot fungus Fibroporia radiculosa.</title>
        <authorList>
            <person name="Tang J.D."/>
            <person name="Perkins A.D."/>
            <person name="Sonstegard T.S."/>
            <person name="Schroeder S.G."/>
            <person name="Burgess S.C."/>
            <person name="Diehl S.V."/>
        </authorList>
    </citation>
    <scope>NUCLEOTIDE SEQUENCE [LARGE SCALE GENOMIC DNA]</scope>
    <source>
        <strain evidence="6 7">TFFH 294</strain>
    </source>
</reference>
<dbReference type="GeneID" id="24093822"/>
<evidence type="ECO:0000256" key="2">
    <source>
        <dbReference type="ARBA" id="ARBA00022692"/>
    </source>
</evidence>
<dbReference type="PANTHER" id="PTHR11706:SF101">
    <property type="entry name" value="MANGANESE TRANSPORTER SMF1"/>
    <property type="match status" value="1"/>
</dbReference>
<dbReference type="Proteomes" id="UP000006352">
    <property type="component" value="Unassembled WGS sequence"/>
</dbReference>
<comment type="subcellular location">
    <subcellularLocation>
        <location evidence="1">Membrane</location>
        <topology evidence="1">Multi-pass membrane protein</topology>
    </subcellularLocation>
</comment>
<dbReference type="OrthoDB" id="409173at2759"/>
<sequence>MSSAASPPTSPGAQDDCKSGHVAVFWSKLRAIASVVLNHAMKHTGVGIICSVAYFDPGNWGVDLQAGSEFGYKLLFVILLSGLIAVYMQVLSSRLGCVTGLDLASHCRLLLHDRPKNTLLWRWLVLYPLYVLAEIAIVATDLAELLGSAIAICLLFPKVPLWAGVLLTASDVLILLAVRNPLGGKPVRLFEILIAALVFTVLVCMAVIISKANVDWRTAFDGFVPSKVLVTSEGLYNSIGILGATVMPHSLFLGSAFATQEREKPTDDLDIGSALAKLEAKDSDNDSFDLPSEPQTLSKRWSPQAISRSTLRFLRGCFSVTSIEEYADEPKRHTERENNSFAFVRTHLSHGIIDMCISLLGIAVVINALILMLASAEFYYGFGQTGNQSPATLFDAYYLLQDLLGKPAAVLFALALLAAGQSSSIVATLAGQTVSEGFIRWRISPILRRLLTRCIGLVPSMAVAAALGRSGISSLLIISQVILSIVLPFVVFPLIYITSSKRFMSVKKLSRQQQPAQMNDRHDAPRAVNDDEAASAAIAEITIVDVEVVEELVDFSNGKLMTILGWVIWIVIVVANVYAIVTLAMGEN</sequence>
<dbReference type="STRING" id="599839.J4I873"/>
<name>J4I873_9APHY</name>
<dbReference type="GO" id="GO:0034755">
    <property type="term" value="P:iron ion transmembrane transport"/>
    <property type="evidence" value="ECO:0007669"/>
    <property type="project" value="TreeGrafter"/>
</dbReference>
<feature type="transmembrane region" description="Helical" evidence="5">
    <location>
        <begin position="563"/>
        <end position="585"/>
    </location>
</feature>
<evidence type="ECO:0000313" key="7">
    <source>
        <dbReference type="Proteomes" id="UP000006352"/>
    </source>
</evidence>
<feature type="transmembrane region" description="Helical" evidence="5">
    <location>
        <begin position="450"/>
        <end position="468"/>
    </location>
</feature>
<dbReference type="GO" id="GO:0015086">
    <property type="term" value="F:cadmium ion transmembrane transporter activity"/>
    <property type="evidence" value="ECO:0007669"/>
    <property type="project" value="TreeGrafter"/>
</dbReference>
<protein>
    <recommendedName>
        <fullName evidence="8">Natural resistance-associated macrophage protein</fullName>
    </recommendedName>
</protein>
<dbReference type="Pfam" id="PF01566">
    <property type="entry name" value="Nramp"/>
    <property type="match status" value="2"/>
</dbReference>
<dbReference type="GO" id="GO:0005886">
    <property type="term" value="C:plasma membrane"/>
    <property type="evidence" value="ECO:0007669"/>
    <property type="project" value="TreeGrafter"/>
</dbReference>
<feature type="transmembrane region" description="Helical" evidence="5">
    <location>
        <begin position="474"/>
        <end position="497"/>
    </location>
</feature>
<feature type="transmembrane region" description="Helical" evidence="5">
    <location>
        <begin position="190"/>
        <end position="214"/>
    </location>
</feature>
<keyword evidence="2 5" id="KW-0812">Transmembrane</keyword>
<dbReference type="AlphaFoldDB" id="J4I873"/>
<keyword evidence="4 5" id="KW-0472">Membrane</keyword>
<evidence type="ECO:0000256" key="3">
    <source>
        <dbReference type="ARBA" id="ARBA00022989"/>
    </source>
</evidence>
<dbReference type="GO" id="GO:0005384">
    <property type="term" value="F:manganese ion transmembrane transporter activity"/>
    <property type="evidence" value="ECO:0007669"/>
    <property type="project" value="TreeGrafter"/>
</dbReference>
<dbReference type="InterPro" id="IPR001046">
    <property type="entry name" value="NRAMP_fam"/>
</dbReference>
<dbReference type="InParanoid" id="J4I873"/>
<keyword evidence="7" id="KW-1185">Reference proteome</keyword>
<dbReference type="RefSeq" id="XP_012178194.1">
    <property type="nucleotide sequence ID" value="XM_012322804.1"/>
</dbReference>
<feature type="transmembrane region" description="Helical" evidence="5">
    <location>
        <begin position="408"/>
        <end position="430"/>
    </location>
</feature>
<dbReference type="FunCoup" id="J4I873">
    <property type="interactions" value="137"/>
</dbReference>